<keyword evidence="2 5" id="KW-0645">Protease</keyword>
<gene>
    <name evidence="8" type="ORF">ISP20_01700</name>
</gene>
<feature type="active site" description="Charge relay system" evidence="5">
    <location>
        <position position="226"/>
    </location>
</feature>
<feature type="signal peptide" evidence="6">
    <location>
        <begin position="1"/>
        <end position="19"/>
    </location>
</feature>
<protein>
    <submittedName>
        <fullName evidence="8">S8 family serine peptidase</fullName>
    </submittedName>
</protein>
<dbReference type="PROSITE" id="PS51892">
    <property type="entry name" value="SUBTILASE"/>
    <property type="match status" value="1"/>
</dbReference>
<evidence type="ECO:0000313" key="9">
    <source>
        <dbReference type="Proteomes" id="UP001430065"/>
    </source>
</evidence>
<dbReference type="InterPro" id="IPR050131">
    <property type="entry name" value="Peptidase_S8_subtilisin-like"/>
</dbReference>
<evidence type="ECO:0000256" key="6">
    <source>
        <dbReference type="SAM" id="SignalP"/>
    </source>
</evidence>
<dbReference type="PANTHER" id="PTHR43806:SF11">
    <property type="entry name" value="CEREVISIN-RELATED"/>
    <property type="match status" value="1"/>
</dbReference>
<feature type="chain" id="PRO_5045913051" evidence="6">
    <location>
        <begin position="20"/>
        <end position="436"/>
    </location>
</feature>
<keyword evidence="3 5" id="KW-0378">Hydrolase</keyword>
<dbReference type="RefSeq" id="WP_204634323.1">
    <property type="nucleotide sequence ID" value="NZ_JADIKC010000001.1"/>
</dbReference>
<organism evidence="8 9">
    <name type="scientific">Dyella kyungheensis</name>
    <dbReference type="NCBI Taxonomy" id="1242174"/>
    <lineage>
        <taxon>Bacteria</taxon>
        <taxon>Pseudomonadati</taxon>
        <taxon>Pseudomonadota</taxon>
        <taxon>Gammaproteobacteria</taxon>
        <taxon>Lysobacterales</taxon>
        <taxon>Rhodanobacteraceae</taxon>
        <taxon>Dyella</taxon>
    </lineage>
</organism>
<evidence type="ECO:0000256" key="3">
    <source>
        <dbReference type="ARBA" id="ARBA00022801"/>
    </source>
</evidence>
<keyword evidence="4 5" id="KW-0720">Serine protease</keyword>
<dbReference type="Proteomes" id="UP001430065">
    <property type="component" value="Unassembled WGS sequence"/>
</dbReference>
<dbReference type="PROSITE" id="PS00136">
    <property type="entry name" value="SUBTILASE_ASP"/>
    <property type="match status" value="1"/>
</dbReference>
<evidence type="ECO:0000256" key="2">
    <source>
        <dbReference type="ARBA" id="ARBA00022670"/>
    </source>
</evidence>
<dbReference type="InterPro" id="IPR023827">
    <property type="entry name" value="Peptidase_S8_Asp-AS"/>
</dbReference>
<name>A0ABS2JLE7_9GAMM</name>
<dbReference type="SUPFAM" id="SSF52743">
    <property type="entry name" value="Subtilisin-like"/>
    <property type="match status" value="1"/>
</dbReference>
<dbReference type="InterPro" id="IPR036852">
    <property type="entry name" value="Peptidase_S8/S53_dom_sf"/>
</dbReference>
<feature type="active site" description="Charge relay system" evidence="5">
    <location>
        <position position="376"/>
    </location>
</feature>
<keyword evidence="6" id="KW-0732">Signal</keyword>
<dbReference type="EMBL" id="JADIKC010000001">
    <property type="protein sequence ID" value="MBM7119861.1"/>
    <property type="molecule type" value="Genomic_DNA"/>
</dbReference>
<evidence type="ECO:0000256" key="5">
    <source>
        <dbReference type="PROSITE-ProRule" id="PRU01240"/>
    </source>
</evidence>
<dbReference type="PANTHER" id="PTHR43806">
    <property type="entry name" value="PEPTIDASE S8"/>
    <property type="match status" value="1"/>
</dbReference>
<dbReference type="PROSITE" id="PS51257">
    <property type="entry name" value="PROKAR_LIPOPROTEIN"/>
    <property type="match status" value="1"/>
</dbReference>
<evidence type="ECO:0000256" key="4">
    <source>
        <dbReference type="ARBA" id="ARBA00022825"/>
    </source>
</evidence>
<dbReference type="PRINTS" id="PR00723">
    <property type="entry name" value="SUBTILISIN"/>
</dbReference>
<comment type="similarity">
    <text evidence="1 5">Belongs to the peptidase S8 family.</text>
</comment>
<feature type="active site" description="Charge relay system" evidence="5">
    <location>
        <position position="193"/>
    </location>
</feature>
<dbReference type="Gene3D" id="3.40.50.200">
    <property type="entry name" value="Peptidase S8/S53 domain"/>
    <property type="match status" value="1"/>
</dbReference>
<comment type="caution">
    <text evidence="8">The sequence shown here is derived from an EMBL/GenBank/DDBJ whole genome shotgun (WGS) entry which is preliminary data.</text>
</comment>
<accession>A0ABS2JLE7</accession>
<proteinExistence type="inferred from homology"/>
<dbReference type="InterPro" id="IPR000209">
    <property type="entry name" value="Peptidase_S8/S53_dom"/>
</dbReference>
<dbReference type="InterPro" id="IPR022398">
    <property type="entry name" value="Peptidase_S8_His-AS"/>
</dbReference>
<reference evidence="8 9" key="1">
    <citation type="submission" date="2020-10" db="EMBL/GenBank/DDBJ databases">
        <title>Phylogeny of dyella-like bacteria.</title>
        <authorList>
            <person name="Fu J."/>
        </authorList>
    </citation>
    <scope>NUCLEOTIDE SEQUENCE [LARGE SCALE GENOMIC DNA]</scope>
    <source>
        <strain evidence="8 9">THG-B117</strain>
    </source>
</reference>
<evidence type="ECO:0000259" key="7">
    <source>
        <dbReference type="Pfam" id="PF00082"/>
    </source>
</evidence>
<evidence type="ECO:0000256" key="1">
    <source>
        <dbReference type="ARBA" id="ARBA00011073"/>
    </source>
</evidence>
<keyword evidence="9" id="KW-1185">Reference proteome</keyword>
<feature type="domain" description="Peptidase S8/S53" evidence="7">
    <location>
        <begin position="184"/>
        <end position="412"/>
    </location>
</feature>
<evidence type="ECO:0000313" key="8">
    <source>
        <dbReference type="EMBL" id="MBM7119861.1"/>
    </source>
</evidence>
<dbReference type="InterPro" id="IPR015500">
    <property type="entry name" value="Peptidase_S8_subtilisin-rel"/>
</dbReference>
<dbReference type="Pfam" id="PF00082">
    <property type="entry name" value="Peptidase_S8"/>
    <property type="match status" value="1"/>
</dbReference>
<sequence>MKPGLLLLLLAVTVLSACAPSRPASQQGTTVTPSATSSDHVAAMNSARDIVLAVANPQEPPPTHAGSSMLGYAPPTNYGAGQRAISMLANMREHYGWREVTGWPIKALSLYCIVLEPPAGMSREDLLAALAKDERVALAQPLQDYTVYSAQNADGPHKYNDPYADLQRGFVETDAALAHNTSQGDAVHIAIVDTGVDTAHPDLQGRIHDVSNEVDDDPPAFNRDPHGTEVAGIIGAIGDNHVGIVGIAPKSILSIYKACWYPTTVEAGARCNSFTLAKAMAAILDTDARVINLSLGGPADPLLNKLLMQLLEQRRIVVAALPPDGSTRGFPDSAPGVLVVRVSGAKPAPPDVLSAPGNDILTTQPGGGYDFTSGSSMAAAHVSGIVALLLALSPELDAHSIRELLLSTSKTVGGMRQVDAAAAVTALRKNLASTRR</sequence>
<dbReference type="PROSITE" id="PS00137">
    <property type="entry name" value="SUBTILASE_HIS"/>
    <property type="match status" value="1"/>
</dbReference>